<feature type="transmembrane region" description="Helical" evidence="7">
    <location>
        <begin position="6"/>
        <end position="25"/>
    </location>
</feature>
<keyword evidence="4" id="KW-0813">Transport</keyword>
<evidence type="ECO:0000256" key="6">
    <source>
        <dbReference type="ARBA" id="ARBA00023136"/>
    </source>
</evidence>
<dbReference type="OrthoDB" id="9812084at2"/>
<dbReference type="Pfam" id="PF01810">
    <property type="entry name" value="LysE"/>
    <property type="match status" value="1"/>
</dbReference>
<dbReference type="PANTHER" id="PTHR30086">
    <property type="entry name" value="ARGININE EXPORTER PROTEIN ARGO"/>
    <property type="match status" value="1"/>
</dbReference>
<keyword evidence="3 7" id="KW-0812">Transmembrane</keyword>
<gene>
    <name evidence="8" type="ORF">DES54_11143</name>
</gene>
<dbReference type="PANTHER" id="PTHR30086:SF20">
    <property type="entry name" value="ARGININE EXPORTER PROTEIN ARGO-RELATED"/>
    <property type="match status" value="1"/>
</dbReference>
<keyword evidence="4" id="KW-0029">Amino-acid transport</keyword>
<evidence type="ECO:0000256" key="3">
    <source>
        <dbReference type="ARBA" id="ARBA00022692"/>
    </source>
</evidence>
<sequence>MLDPSFFSYVTVMSITPGPNNLLLATSGVNFGIRRTLPMLLGVLIGCALQTALMGMALELLLSGMSAVRVPLTVVGCAYLLWLSWKIARVSALELNGKSKPLTLLQGALFQAVNPKAWLMSSNVALLYAANSGVLTVMIGFMALNLPCILLWAALGDRIGKHLQDPRKLRLFNGVMGLSLVITALWMLVEAINLAP</sequence>
<accession>A0A366I5A4</accession>
<protein>
    <submittedName>
        <fullName evidence="8">Threonine/homoserine/homoserine lactone efflux protein</fullName>
    </submittedName>
</protein>
<evidence type="ECO:0000256" key="4">
    <source>
        <dbReference type="ARBA" id="ARBA00022970"/>
    </source>
</evidence>
<keyword evidence="2" id="KW-1003">Cell membrane</keyword>
<dbReference type="EMBL" id="QNRY01000011">
    <property type="protein sequence ID" value="RBP63530.1"/>
    <property type="molecule type" value="Genomic_DNA"/>
</dbReference>
<comment type="subcellular location">
    <subcellularLocation>
        <location evidence="1">Cell membrane</location>
        <topology evidence="1">Multi-pass membrane protein</topology>
    </subcellularLocation>
</comment>
<dbReference type="RefSeq" id="WP_113865898.1">
    <property type="nucleotide sequence ID" value="NZ_AGJP01000001.1"/>
</dbReference>
<evidence type="ECO:0000256" key="7">
    <source>
        <dbReference type="SAM" id="Phobius"/>
    </source>
</evidence>
<dbReference type="InterPro" id="IPR001123">
    <property type="entry name" value="LeuE-type"/>
</dbReference>
<dbReference type="GO" id="GO:0015171">
    <property type="term" value="F:amino acid transmembrane transporter activity"/>
    <property type="evidence" value="ECO:0007669"/>
    <property type="project" value="TreeGrafter"/>
</dbReference>
<keyword evidence="6 7" id="KW-0472">Membrane</keyword>
<dbReference type="GO" id="GO:0033228">
    <property type="term" value="P:cysteine export across plasma membrane"/>
    <property type="evidence" value="ECO:0007669"/>
    <property type="project" value="TreeGrafter"/>
</dbReference>
<evidence type="ECO:0000256" key="5">
    <source>
        <dbReference type="ARBA" id="ARBA00022989"/>
    </source>
</evidence>
<evidence type="ECO:0000256" key="1">
    <source>
        <dbReference type="ARBA" id="ARBA00004651"/>
    </source>
</evidence>
<feature type="transmembrane region" description="Helical" evidence="7">
    <location>
        <begin position="171"/>
        <end position="189"/>
    </location>
</feature>
<keyword evidence="5 7" id="KW-1133">Transmembrane helix</keyword>
<evidence type="ECO:0000313" key="9">
    <source>
        <dbReference type="Proteomes" id="UP000253046"/>
    </source>
</evidence>
<dbReference type="Proteomes" id="UP000253046">
    <property type="component" value="Unassembled WGS sequence"/>
</dbReference>
<name>A0A366I5A4_9GAMM</name>
<evidence type="ECO:0000313" key="8">
    <source>
        <dbReference type="EMBL" id="RBP63530.1"/>
    </source>
</evidence>
<feature type="transmembrane region" description="Helical" evidence="7">
    <location>
        <begin position="134"/>
        <end position="155"/>
    </location>
</feature>
<comment type="caution">
    <text evidence="8">The sequence shown here is derived from an EMBL/GenBank/DDBJ whole genome shotgun (WGS) entry which is preliminary data.</text>
</comment>
<reference evidence="8 9" key="1">
    <citation type="submission" date="2018-06" db="EMBL/GenBank/DDBJ databases">
        <title>Genomic Encyclopedia of Type Strains, Phase IV (KMG-IV): sequencing the most valuable type-strain genomes for metagenomic binning, comparative biology and taxonomic classification.</title>
        <authorList>
            <person name="Goeker M."/>
        </authorList>
    </citation>
    <scope>NUCLEOTIDE SEQUENCE [LARGE SCALE GENOMIC DNA]</scope>
    <source>
        <strain evidence="8 9">DSM 30166</strain>
    </source>
</reference>
<organism evidence="8 9">
    <name type="scientific">Brenneria salicis ATCC 15712 = DSM 30166</name>
    <dbReference type="NCBI Taxonomy" id="714314"/>
    <lineage>
        <taxon>Bacteria</taxon>
        <taxon>Pseudomonadati</taxon>
        <taxon>Pseudomonadota</taxon>
        <taxon>Gammaproteobacteria</taxon>
        <taxon>Enterobacterales</taxon>
        <taxon>Pectobacteriaceae</taxon>
        <taxon>Brenneria</taxon>
    </lineage>
</organism>
<dbReference type="GO" id="GO:0005886">
    <property type="term" value="C:plasma membrane"/>
    <property type="evidence" value="ECO:0007669"/>
    <property type="project" value="UniProtKB-SubCell"/>
</dbReference>
<proteinExistence type="predicted"/>
<evidence type="ECO:0000256" key="2">
    <source>
        <dbReference type="ARBA" id="ARBA00022475"/>
    </source>
</evidence>
<feature type="transmembrane region" description="Helical" evidence="7">
    <location>
        <begin position="37"/>
        <end position="58"/>
    </location>
</feature>
<dbReference type="AlphaFoldDB" id="A0A366I5A4"/>
<keyword evidence="9" id="KW-1185">Reference proteome</keyword>